<dbReference type="PANTHER" id="PTHR36166">
    <property type="entry name" value="CHROMOSOME 9, WHOLE GENOME SHOTGUN SEQUENCE"/>
    <property type="match status" value="1"/>
</dbReference>
<evidence type="ECO:0000313" key="1">
    <source>
        <dbReference type="EMBL" id="KAI1868267.1"/>
    </source>
</evidence>
<proteinExistence type="predicted"/>
<comment type="caution">
    <text evidence="1">The sequence shown here is derived from an EMBL/GenBank/DDBJ whole genome shotgun (WGS) entry which is preliminary data.</text>
</comment>
<dbReference type="SUPFAM" id="SSF55961">
    <property type="entry name" value="Bet v1-like"/>
    <property type="match status" value="1"/>
</dbReference>
<dbReference type="EMBL" id="JAFIMR010000017">
    <property type="protein sequence ID" value="KAI1868267.1"/>
    <property type="molecule type" value="Genomic_DNA"/>
</dbReference>
<keyword evidence="2" id="KW-1185">Reference proteome</keyword>
<dbReference type="Gene3D" id="3.30.530.20">
    <property type="match status" value="1"/>
</dbReference>
<protein>
    <recommendedName>
        <fullName evidence="3">SRPBCC domain-containing protein</fullName>
    </recommendedName>
</protein>
<reference evidence="1" key="1">
    <citation type="submission" date="2021-03" db="EMBL/GenBank/DDBJ databases">
        <title>Revisited historic fungal species revealed as producer of novel bioactive compounds through whole genome sequencing and comparative genomics.</title>
        <authorList>
            <person name="Vignolle G.A."/>
            <person name="Hochenegger N."/>
            <person name="Mach R.L."/>
            <person name="Mach-Aigner A.R."/>
            <person name="Javad Rahimi M."/>
            <person name="Salim K.A."/>
            <person name="Chan C.M."/>
            <person name="Lim L.B.L."/>
            <person name="Cai F."/>
            <person name="Druzhinina I.S."/>
            <person name="U'Ren J.M."/>
            <person name="Derntl C."/>
        </authorList>
    </citation>
    <scope>NUCLEOTIDE SEQUENCE</scope>
    <source>
        <strain evidence="1">TUCIM 5799</strain>
    </source>
</reference>
<name>A0A9P9WKJ5_9PEZI</name>
<organism evidence="1 2">
    <name type="scientific">Neoarthrinium moseri</name>
    <dbReference type="NCBI Taxonomy" id="1658444"/>
    <lineage>
        <taxon>Eukaryota</taxon>
        <taxon>Fungi</taxon>
        <taxon>Dikarya</taxon>
        <taxon>Ascomycota</taxon>
        <taxon>Pezizomycotina</taxon>
        <taxon>Sordariomycetes</taxon>
        <taxon>Xylariomycetidae</taxon>
        <taxon>Amphisphaeriales</taxon>
        <taxon>Apiosporaceae</taxon>
        <taxon>Neoarthrinium</taxon>
    </lineage>
</organism>
<evidence type="ECO:0008006" key="3">
    <source>
        <dbReference type="Google" id="ProtNLM"/>
    </source>
</evidence>
<dbReference type="PANTHER" id="PTHR36166:SF1">
    <property type="entry name" value="SRPBCC DOMAIN-CONTAINING PROTEIN"/>
    <property type="match status" value="1"/>
</dbReference>
<dbReference type="AlphaFoldDB" id="A0A9P9WKJ5"/>
<dbReference type="Proteomes" id="UP000829685">
    <property type="component" value="Unassembled WGS sequence"/>
</dbReference>
<dbReference type="InterPro" id="IPR023393">
    <property type="entry name" value="START-like_dom_sf"/>
</dbReference>
<dbReference type="CDD" id="cd07822">
    <property type="entry name" value="SRPBCC_4"/>
    <property type="match status" value="1"/>
</dbReference>
<sequence>MGQSPSITAEIEIQASPDAVRSVFMDFGRYKEWSQWYFEPVEATKSPTELLEGDRMKIDLGAMKFEASIVKSPADSFSWDGNFYGLLAGKHEFMFNPSTKHAGGTTFLQKEEFRGVFAFLMAPQLGLSGSTLSNWNQFNADLKKKVESSSS</sequence>
<accession>A0A9P9WKJ5</accession>
<gene>
    <name evidence="1" type="ORF">JX265_007090</name>
</gene>
<evidence type="ECO:0000313" key="2">
    <source>
        <dbReference type="Proteomes" id="UP000829685"/>
    </source>
</evidence>